<gene>
    <name evidence="2" type="ORF">GCM10023262_00120</name>
</gene>
<evidence type="ECO:0000313" key="3">
    <source>
        <dbReference type="Proteomes" id="UP001501699"/>
    </source>
</evidence>
<dbReference type="PROSITE" id="PS51257">
    <property type="entry name" value="PROKAR_LIPOPROTEIN"/>
    <property type="match status" value="1"/>
</dbReference>
<dbReference type="Proteomes" id="UP001501699">
    <property type="component" value="Unassembled WGS sequence"/>
</dbReference>
<comment type="caution">
    <text evidence="2">The sequence shown here is derived from an EMBL/GenBank/DDBJ whole genome shotgun (WGS) entry which is preliminary data.</text>
</comment>
<protein>
    <recommendedName>
        <fullName evidence="4">Tol-pal system protein YbgF</fullName>
    </recommendedName>
</protein>
<keyword evidence="3" id="KW-1185">Reference proteome</keyword>
<dbReference type="EMBL" id="BAABJA010000001">
    <property type="protein sequence ID" value="GAA4657352.1"/>
    <property type="molecule type" value="Genomic_DNA"/>
</dbReference>
<evidence type="ECO:0000256" key="1">
    <source>
        <dbReference type="SAM" id="SignalP"/>
    </source>
</evidence>
<feature type="signal peptide" evidence="1">
    <location>
        <begin position="1"/>
        <end position="29"/>
    </location>
</feature>
<dbReference type="SUPFAM" id="SSF48452">
    <property type="entry name" value="TPR-like"/>
    <property type="match status" value="1"/>
</dbReference>
<evidence type="ECO:0008006" key="4">
    <source>
        <dbReference type="Google" id="ProtNLM"/>
    </source>
</evidence>
<feature type="chain" id="PRO_5045196021" description="Tol-pal system protein YbgF" evidence="1">
    <location>
        <begin position="30"/>
        <end position="491"/>
    </location>
</feature>
<proteinExistence type="predicted"/>
<evidence type="ECO:0000313" key="2">
    <source>
        <dbReference type="EMBL" id="GAA4657352.1"/>
    </source>
</evidence>
<dbReference type="InterPro" id="IPR011990">
    <property type="entry name" value="TPR-like_helical_dom_sf"/>
</dbReference>
<accession>A0ABP8V9Q8</accession>
<dbReference type="Gene3D" id="1.25.40.10">
    <property type="entry name" value="Tetratricopeptide repeat domain"/>
    <property type="match status" value="1"/>
</dbReference>
<reference evidence="3" key="1">
    <citation type="journal article" date="2019" name="Int. J. Syst. Evol. Microbiol.">
        <title>The Global Catalogue of Microorganisms (GCM) 10K type strain sequencing project: providing services to taxonomists for standard genome sequencing and annotation.</title>
        <authorList>
            <consortium name="The Broad Institute Genomics Platform"/>
            <consortium name="The Broad Institute Genome Sequencing Center for Infectious Disease"/>
            <person name="Wu L."/>
            <person name="Ma J."/>
        </authorList>
    </citation>
    <scope>NUCLEOTIDE SEQUENCE [LARGE SCALE GENOMIC DNA]</scope>
    <source>
        <strain evidence="3">JCM 17714</strain>
    </source>
</reference>
<sequence>MWMSGKKNWRTVFYMAVLIACSASSVQSAARWFTQYSKDDSDFGAAEKAGDVVNKATGAAEKAADAVENVTTGAAEKAADAVENVTTGAAEKAADAVENVTTGVAEKAADAVENVTTGAAEKAADAVEKAVTGAAEKAEDAVEKAATGAAEKAADAVEKAATGAAEKAADAVENVTTGAAEKAADAVENVTTGAADKAADAVENVTTGAADKAANVVNKATAGAAEKAADAVHKAVSGAVEKAADATDLSFQGAQQSRELLLENQKTLFKDYDLDKLLHNIKTVLEHNSLQNVQKQFHQLFDKQGSSVYSCAFESAVGDENLKEMHKDMKQIEDHLQEARKFLEKTHGTSIGIEPQQGQDIASLSSQELYKKGYDALLSAHYVDAEKAFCVFQQRYQKDPLNDDALFWLAEALLGQKRYHEAAQVYLNVWYADKKKAYTSEILLKLARIMVALEPNKQACALSAQKEKYSKSLESIFCKPLKRSEVIHGVH</sequence>
<name>A0ABP8V9Q8_9HYPH</name>
<organism evidence="2 3">
    <name type="scientific">Bartonella pachyuromydis</name>
    <dbReference type="NCBI Taxonomy" id="931097"/>
    <lineage>
        <taxon>Bacteria</taxon>
        <taxon>Pseudomonadati</taxon>
        <taxon>Pseudomonadota</taxon>
        <taxon>Alphaproteobacteria</taxon>
        <taxon>Hyphomicrobiales</taxon>
        <taxon>Bartonellaceae</taxon>
        <taxon>Bartonella</taxon>
    </lineage>
</organism>
<keyword evidence="1" id="KW-0732">Signal</keyword>